<dbReference type="EMBL" id="FORI01000007">
    <property type="protein sequence ID" value="SFI87570.1"/>
    <property type="molecule type" value="Genomic_DNA"/>
</dbReference>
<evidence type="ECO:0000256" key="1">
    <source>
        <dbReference type="SAM" id="Coils"/>
    </source>
</evidence>
<sequence length="276" mass="32473">MSFVDKAYKEVLEQLKKEGKEFIFYIEKDNTGDYKKSALEYTVNYQEDFHFPEEILEQNSIPDIINAFKNYYIGNNKILDNSENIFVAKSQSYYSRGVLQEATPFDDPEDDLEDIDEFDDEYRKDYPGCAKIALELINESKSKEEVLKDLEQALQDYLKAPEKTVSEFIITKKNELNLKPADIYKPVLMTRQNYSKIISNYTKHPKFEACIQLAFGLKLNLEDTTELLRRAGNAFSDDLYDRVIMYFIEHQRYNMFELNECLYKLGENPIGSFKMH</sequence>
<protein>
    <submittedName>
        <fullName evidence="2">Uncharacterized protein</fullName>
    </submittedName>
</protein>
<organism evidence="2 3">
    <name type="scientific">Treponema bryantii</name>
    <dbReference type="NCBI Taxonomy" id="163"/>
    <lineage>
        <taxon>Bacteria</taxon>
        <taxon>Pseudomonadati</taxon>
        <taxon>Spirochaetota</taxon>
        <taxon>Spirochaetia</taxon>
        <taxon>Spirochaetales</taxon>
        <taxon>Treponemataceae</taxon>
        <taxon>Treponema</taxon>
    </lineage>
</organism>
<gene>
    <name evidence="2" type="ORF">SAMN04487775_107162</name>
</gene>
<evidence type="ECO:0000313" key="2">
    <source>
        <dbReference type="EMBL" id="SFI87570.1"/>
    </source>
</evidence>
<reference evidence="3" key="1">
    <citation type="submission" date="2016-10" db="EMBL/GenBank/DDBJ databases">
        <authorList>
            <person name="Varghese N."/>
            <person name="Submissions S."/>
        </authorList>
    </citation>
    <scope>NUCLEOTIDE SEQUENCE [LARGE SCALE GENOMIC DNA]</scope>
    <source>
        <strain evidence="3">XBD1002</strain>
    </source>
</reference>
<keyword evidence="1" id="KW-0175">Coiled coil</keyword>
<feature type="coiled-coil region" evidence="1">
    <location>
        <begin position="133"/>
        <end position="160"/>
    </location>
</feature>
<dbReference type="OrthoDB" id="3233490at2"/>
<dbReference type="AlphaFoldDB" id="A0A1I3LSP9"/>
<dbReference type="RefSeq" id="WP_074932418.1">
    <property type="nucleotide sequence ID" value="NZ_FORI01000007.1"/>
</dbReference>
<accession>A0A1I3LSP9</accession>
<proteinExistence type="predicted"/>
<name>A0A1I3LSP9_9SPIR</name>
<keyword evidence="3" id="KW-1185">Reference proteome</keyword>
<evidence type="ECO:0000313" key="3">
    <source>
        <dbReference type="Proteomes" id="UP000182737"/>
    </source>
</evidence>
<dbReference type="Proteomes" id="UP000182737">
    <property type="component" value="Unassembled WGS sequence"/>
</dbReference>